<proteinExistence type="predicted"/>
<feature type="compositionally biased region" description="Low complexity" evidence="1">
    <location>
        <begin position="441"/>
        <end position="450"/>
    </location>
</feature>
<evidence type="ECO:0000313" key="3">
    <source>
        <dbReference type="EMBL" id="CAD9661387.1"/>
    </source>
</evidence>
<dbReference type="EMBL" id="HBHI01008167">
    <property type="protein sequence ID" value="CAD9661387.1"/>
    <property type="molecule type" value="Transcribed_RNA"/>
</dbReference>
<evidence type="ECO:0000256" key="2">
    <source>
        <dbReference type="SAM" id="SignalP"/>
    </source>
</evidence>
<name>A0A7S2W1I7_9STRA</name>
<evidence type="ECO:0008006" key="4">
    <source>
        <dbReference type="Google" id="ProtNLM"/>
    </source>
</evidence>
<feature type="region of interest" description="Disordered" evidence="1">
    <location>
        <begin position="439"/>
        <end position="464"/>
    </location>
</feature>
<organism evidence="3">
    <name type="scientific">Eucampia antarctica</name>
    <dbReference type="NCBI Taxonomy" id="49252"/>
    <lineage>
        <taxon>Eukaryota</taxon>
        <taxon>Sar</taxon>
        <taxon>Stramenopiles</taxon>
        <taxon>Ochrophyta</taxon>
        <taxon>Bacillariophyta</taxon>
        <taxon>Mediophyceae</taxon>
        <taxon>Biddulphiophycidae</taxon>
        <taxon>Hemiaulales</taxon>
        <taxon>Hemiaulaceae</taxon>
        <taxon>Eucampia</taxon>
    </lineage>
</organism>
<feature type="signal peptide" evidence="2">
    <location>
        <begin position="1"/>
        <end position="22"/>
    </location>
</feature>
<dbReference type="AlphaFoldDB" id="A0A7S2W1I7"/>
<keyword evidence="2" id="KW-0732">Signal</keyword>
<reference evidence="3" key="1">
    <citation type="submission" date="2021-01" db="EMBL/GenBank/DDBJ databases">
        <authorList>
            <person name="Corre E."/>
            <person name="Pelletier E."/>
            <person name="Niang G."/>
            <person name="Scheremetjew M."/>
            <person name="Finn R."/>
            <person name="Kale V."/>
            <person name="Holt S."/>
            <person name="Cochrane G."/>
            <person name="Meng A."/>
            <person name="Brown T."/>
            <person name="Cohen L."/>
        </authorList>
    </citation>
    <scope>NUCLEOTIDE SEQUENCE</scope>
    <source>
        <strain evidence="3">CCMP1452</strain>
    </source>
</reference>
<gene>
    <name evidence="3" type="ORF">EANT1437_LOCUS4217</name>
</gene>
<feature type="chain" id="PRO_5031120708" description="Fe/B12 periplasmic-binding domain-containing protein" evidence="2">
    <location>
        <begin position="23"/>
        <end position="486"/>
    </location>
</feature>
<sequence>MMQFKGIIHTAVLAGMVIFARGADFVDDEGQYHSISSGSSIMCGAMDAVTLLHFGMESSQIKGTFGERSSSGSNYGGIYADGNLVDHGDHSNVAYNPEHFPADPDEAERAFLNLIPDYSPTCSSSNYYCTKIDIDGINAAGWPDFIIFGSFYSNLLTEDFRGNATAAGKSIIELTTAYGSSVDAEVLPRGMIEITERWEELAGTFLDPEDVAKTVEADKESFCAAAEKFRKATAIAQARGVRAMSGYLPYTAAGENGEIGAFLASPERDTVLAMLEELGMPILHNDAETNRPYEYQVNADFSKGTMPYENIMSAGVIGDPVPYYIDFWLYDDRVTLDFLSDAFAQAWPNKAVVNKQYAYFPANSRVFSYRHAAEILTVISDPLMKAIKLETAVTECTPAAAGGYNGTAHRSSGMLPGQYACYTPITYDICTKDIIDEKDTSPSTAPSTTPVNTDSSKSTSSTFLGTSGQEVTILASFFTVFGFMFV</sequence>
<accession>A0A7S2W1I7</accession>
<protein>
    <recommendedName>
        <fullName evidence="4">Fe/B12 periplasmic-binding domain-containing protein</fullName>
    </recommendedName>
</protein>
<evidence type="ECO:0000256" key="1">
    <source>
        <dbReference type="SAM" id="MobiDB-lite"/>
    </source>
</evidence>
<feature type="compositionally biased region" description="Polar residues" evidence="1">
    <location>
        <begin position="451"/>
        <end position="464"/>
    </location>
</feature>